<dbReference type="InterPro" id="IPR027417">
    <property type="entry name" value="P-loop_NTPase"/>
</dbReference>
<feature type="domain" description="RecA family profile 2" evidence="7">
    <location>
        <begin position="206"/>
        <end position="279"/>
    </location>
</feature>
<dbReference type="PROSITE" id="PS50162">
    <property type="entry name" value="RECA_2"/>
    <property type="match status" value="1"/>
</dbReference>
<dbReference type="Pfam" id="PF21096">
    <property type="entry name" value="RecA_C"/>
    <property type="match status" value="1"/>
</dbReference>
<dbReference type="NCBIfam" id="TIGR02012">
    <property type="entry name" value="tigrfam_recA"/>
    <property type="match status" value="1"/>
</dbReference>
<organism evidence="8">
    <name type="scientific">marine metagenome</name>
    <dbReference type="NCBI Taxonomy" id="408172"/>
    <lineage>
        <taxon>unclassified sequences</taxon>
        <taxon>metagenomes</taxon>
        <taxon>ecological metagenomes</taxon>
    </lineage>
</organism>
<dbReference type="InterPro" id="IPR049428">
    <property type="entry name" value="RecA-like_N"/>
</dbReference>
<dbReference type="FunFam" id="3.40.50.300:FF:000087">
    <property type="entry name" value="Recombinase RecA"/>
    <property type="match status" value="1"/>
</dbReference>
<dbReference type="PANTHER" id="PTHR45900:SF1">
    <property type="entry name" value="MITOCHONDRIAL DNA REPAIR PROTEIN RECA HOMOLOG-RELATED"/>
    <property type="match status" value="1"/>
</dbReference>
<sequence length="372" mass="39568">MTSTDKTEQNRRDALETALGQIEKDHGRGAVMRLGEIYNSLATECIPTGSLALDIALGIGGIPRGRVTEIFGAESAGKSTLAIHIMAETQKLGGIAAYIDVEHALDPTYAGNCGLKLDDLLIAQPDSAEQALDITEQLVRSGAVDAVVVDSVAALVPQAEIEGDMGDTHVGLQARLMSQALRKLTSTIHRSKTAVIFINQLREKIGVTYGSPEVTPGGRALKFYSSVRIDLRRVESIKQGAEVMGNRVRARIVKNKVAAPFRVAEFDIMFNLGISKMGDILEIGVDQGLIKKSGAFYSYGETKLGQGRENSKEFLTQHPEIAASVEGRLRSPSDEAEAAHQAPADEAVANGASVADILSGAASLGTDEEAEE</sequence>
<dbReference type="GO" id="GO:0005524">
    <property type="term" value="F:ATP binding"/>
    <property type="evidence" value="ECO:0007669"/>
    <property type="project" value="UniProtKB-KW"/>
</dbReference>
<dbReference type="SMART" id="SM00382">
    <property type="entry name" value="AAA"/>
    <property type="match status" value="1"/>
</dbReference>
<dbReference type="InterPro" id="IPR020588">
    <property type="entry name" value="RecA_ATP-bd"/>
</dbReference>
<dbReference type="CDD" id="cd00983">
    <property type="entry name" value="RecA"/>
    <property type="match status" value="1"/>
</dbReference>
<evidence type="ECO:0008006" key="9">
    <source>
        <dbReference type="Google" id="ProtNLM"/>
    </source>
</evidence>
<accession>A0A381N0K3</accession>
<dbReference type="GO" id="GO:0005829">
    <property type="term" value="C:cytosol"/>
    <property type="evidence" value="ECO:0007669"/>
    <property type="project" value="TreeGrafter"/>
</dbReference>
<evidence type="ECO:0000256" key="3">
    <source>
        <dbReference type="ARBA" id="ARBA00022840"/>
    </source>
</evidence>
<dbReference type="InterPro" id="IPR023400">
    <property type="entry name" value="RecA_C_sf"/>
</dbReference>
<keyword evidence="2" id="KW-0547">Nucleotide-binding</keyword>
<dbReference type="AlphaFoldDB" id="A0A381N0K3"/>
<name>A0A381N0K3_9ZZZZ</name>
<dbReference type="GO" id="GO:0006281">
    <property type="term" value="P:DNA repair"/>
    <property type="evidence" value="ECO:0007669"/>
    <property type="project" value="InterPro"/>
</dbReference>
<keyword evidence="3" id="KW-0067">ATP-binding</keyword>
<dbReference type="Gene3D" id="3.40.50.300">
    <property type="entry name" value="P-loop containing nucleotide triphosphate hydrolases"/>
    <property type="match status" value="1"/>
</dbReference>
<dbReference type="InterPro" id="IPR049261">
    <property type="entry name" value="RecA-like_C"/>
</dbReference>
<dbReference type="PRINTS" id="PR00142">
    <property type="entry name" value="RECA"/>
</dbReference>
<dbReference type="GO" id="GO:0140664">
    <property type="term" value="F:ATP-dependent DNA damage sensor activity"/>
    <property type="evidence" value="ECO:0007669"/>
    <property type="project" value="InterPro"/>
</dbReference>
<dbReference type="GO" id="GO:0006310">
    <property type="term" value="P:DNA recombination"/>
    <property type="evidence" value="ECO:0007669"/>
    <property type="project" value="UniProtKB-KW"/>
</dbReference>
<dbReference type="InterPro" id="IPR003593">
    <property type="entry name" value="AAA+_ATPase"/>
</dbReference>
<dbReference type="InterPro" id="IPR013765">
    <property type="entry name" value="DNA_recomb/repair_RecA"/>
</dbReference>
<dbReference type="PANTHER" id="PTHR45900">
    <property type="entry name" value="RECA"/>
    <property type="match status" value="1"/>
</dbReference>
<evidence type="ECO:0000256" key="4">
    <source>
        <dbReference type="ARBA" id="ARBA00023125"/>
    </source>
</evidence>
<dbReference type="GO" id="GO:0003697">
    <property type="term" value="F:single-stranded DNA binding"/>
    <property type="evidence" value="ECO:0007669"/>
    <property type="project" value="InterPro"/>
</dbReference>
<keyword evidence="5" id="KW-0233">DNA recombination</keyword>
<dbReference type="PROSITE" id="PS00321">
    <property type="entry name" value="RECA_1"/>
    <property type="match status" value="1"/>
</dbReference>
<evidence type="ECO:0000313" key="8">
    <source>
        <dbReference type="EMBL" id="SUZ48077.1"/>
    </source>
</evidence>
<evidence type="ECO:0000259" key="6">
    <source>
        <dbReference type="PROSITE" id="PS50162"/>
    </source>
</evidence>
<dbReference type="InterPro" id="IPR020587">
    <property type="entry name" value="RecA_monomer-monomer_interface"/>
</dbReference>
<dbReference type="InterPro" id="IPR020584">
    <property type="entry name" value="DNA_recomb/repair_RecA_CS"/>
</dbReference>
<dbReference type="EMBL" id="UINC01000050">
    <property type="protein sequence ID" value="SUZ48077.1"/>
    <property type="molecule type" value="Genomic_DNA"/>
</dbReference>
<dbReference type="PROSITE" id="PS50163">
    <property type="entry name" value="RECA_3"/>
    <property type="match status" value="1"/>
</dbReference>
<evidence type="ECO:0000256" key="5">
    <source>
        <dbReference type="ARBA" id="ARBA00023172"/>
    </source>
</evidence>
<proteinExistence type="inferred from homology"/>
<gene>
    <name evidence="8" type="ORF">METZ01_LOCUS931</name>
</gene>
<dbReference type="Pfam" id="PF00154">
    <property type="entry name" value="RecA_N"/>
    <property type="match status" value="1"/>
</dbReference>
<dbReference type="HAMAP" id="MF_00268">
    <property type="entry name" value="RecA"/>
    <property type="match status" value="1"/>
</dbReference>
<dbReference type="SUPFAM" id="SSF54752">
    <property type="entry name" value="RecA protein, C-terminal domain"/>
    <property type="match status" value="1"/>
</dbReference>
<reference evidence="8" key="1">
    <citation type="submission" date="2018-05" db="EMBL/GenBank/DDBJ databases">
        <authorList>
            <person name="Lanie J.A."/>
            <person name="Ng W.-L."/>
            <person name="Kazmierczak K.M."/>
            <person name="Andrzejewski T.M."/>
            <person name="Davidsen T.M."/>
            <person name="Wayne K.J."/>
            <person name="Tettelin H."/>
            <person name="Glass J.I."/>
            <person name="Rusch D."/>
            <person name="Podicherti R."/>
            <person name="Tsui H.-C.T."/>
            <person name="Winkler M.E."/>
        </authorList>
    </citation>
    <scope>NUCLEOTIDE SEQUENCE</scope>
</reference>
<evidence type="ECO:0000259" key="7">
    <source>
        <dbReference type="PROSITE" id="PS50163"/>
    </source>
</evidence>
<evidence type="ECO:0000256" key="1">
    <source>
        <dbReference type="ARBA" id="ARBA00009391"/>
    </source>
</evidence>
<comment type="similarity">
    <text evidence="1">Belongs to the RecA family.</text>
</comment>
<keyword evidence="4" id="KW-0238">DNA-binding</keyword>
<evidence type="ECO:0000256" key="2">
    <source>
        <dbReference type="ARBA" id="ARBA00022741"/>
    </source>
</evidence>
<protein>
    <recommendedName>
        <fullName evidence="9">RecA family profile 2 domain-containing protein</fullName>
    </recommendedName>
</protein>
<dbReference type="SUPFAM" id="SSF52540">
    <property type="entry name" value="P-loop containing nucleoside triphosphate hydrolases"/>
    <property type="match status" value="1"/>
</dbReference>
<feature type="domain" description="RecA family profile 1" evidence="6">
    <location>
        <begin position="42"/>
        <end position="201"/>
    </location>
</feature>